<evidence type="ECO:0000313" key="4">
    <source>
        <dbReference type="Proteomes" id="UP000188600"/>
    </source>
</evidence>
<reference evidence="4 5" key="1">
    <citation type="submission" date="2016-12" db="EMBL/GenBank/DDBJ databases">
        <authorList>
            <person name="Gulvik C.A."/>
        </authorList>
    </citation>
    <scope>NUCLEOTIDE SEQUENCE [LARGE SCALE GENOMIC DNA]</scope>
    <source>
        <strain evidence="3 5">12-5202</strain>
        <strain evidence="2 4">12-5291</strain>
    </source>
</reference>
<comment type="caution">
    <text evidence="2">The sequence shown here is derived from an EMBL/GenBank/DDBJ whole genome shotgun (WGS) entry which is preliminary data.</text>
</comment>
<evidence type="ECO:0000313" key="5">
    <source>
        <dbReference type="Proteomes" id="UP000188946"/>
    </source>
</evidence>
<evidence type="ECO:0000313" key="2">
    <source>
        <dbReference type="EMBL" id="ONK27816.1"/>
    </source>
</evidence>
<evidence type="ECO:0000256" key="1">
    <source>
        <dbReference type="SAM" id="SignalP"/>
    </source>
</evidence>
<proteinExistence type="predicted"/>
<feature type="chain" id="PRO_5044311708" evidence="1">
    <location>
        <begin position="27"/>
        <end position="204"/>
    </location>
</feature>
<sequence>MIKKFLILASWAFVAVLFSAGNIVHAAEYMTEAQIEEITENLSDAQYVLPTSDGGVIMNMDGSDNFPEIQLASSEYKPMTVPEYKEFLKTFDISRESDLKPSIAFRGAYVPTEVRTLYANQSYLSNPFSASGWRYGELVFVPAWFTGDYLYWQVFGDSGRVDDRKGNSTPIEPGQTLPVYSKSGTYFRTYNPVNGSKYHVSNPV</sequence>
<accession>A0AB36JSG2</accession>
<dbReference type="EMBL" id="MSPT01000007">
    <property type="protein sequence ID" value="ONK27816.1"/>
    <property type="molecule type" value="Genomic_DNA"/>
</dbReference>
<dbReference type="EMBL" id="MSPR01000006">
    <property type="protein sequence ID" value="ONK29892.1"/>
    <property type="molecule type" value="Genomic_DNA"/>
</dbReference>
<evidence type="ECO:0000313" key="3">
    <source>
        <dbReference type="EMBL" id="ONK29892.1"/>
    </source>
</evidence>
<dbReference type="Proteomes" id="UP000188946">
    <property type="component" value="Unassembled WGS sequence"/>
</dbReference>
<keyword evidence="5" id="KW-1185">Reference proteome</keyword>
<keyword evidence="1" id="KW-0732">Signal</keyword>
<protein>
    <submittedName>
        <fullName evidence="2">Uncharacterized protein</fullName>
    </submittedName>
</protein>
<dbReference type="AlphaFoldDB" id="A0AB36JSG2"/>
<dbReference type="RefSeq" id="WP_076995840.1">
    <property type="nucleotide sequence ID" value="NZ_MSPR01000006.1"/>
</dbReference>
<name>A0AB36JSG2_9STRE</name>
<dbReference type="Proteomes" id="UP000188600">
    <property type="component" value="Unassembled WGS sequence"/>
</dbReference>
<gene>
    <name evidence="3" type="ORF">BVE84_04220</name>
    <name evidence="2" type="ORF">BVE86_03900</name>
</gene>
<feature type="signal peptide" evidence="1">
    <location>
        <begin position="1"/>
        <end position="26"/>
    </location>
</feature>
<organism evidence="2 4">
    <name type="scientific">Streptococcus azizii</name>
    <dbReference type="NCBI Taxonomy" id="1579424"/>
    <lineage>
        <taxon>Bacteria</taxon>
        <taxon>Bacillati</taxon>
        <taxon>Bacillota</taxon>
        <taxon>Bacilli</taxon>
        <taxon>Lactobacillales</taxon>
        <taxon>Streptococcaceae</taxon>
        <taxon>Streptococcus</taxon>
    </lineage>
</organism>